<dbReference type="PROSITE" id="PS50878">
    <property type="entry name" value="RT_POL"/>
    <property type="match status" value="1"/>
</dbReference>
<sequence length="379" mass="42941">MYLLAKLFALLMDERLREQTLLDNRQLGFRKGVGTREAITALAGLVASSKARKLPLLAAFVDFSKAFDKVPRSLLLRRLREEGVSEYDVLMVHAMYFDVWARVDGADREIQEGAGVKQGDPLSFLLFFLFINNLHHHIRLSAHREDELGGEESEKDRTVSDERSIESRTRDYPWAGRLRGGGIGKGNKKTEVAVKRKRGKVRVDINADFGNQVAAMFPGLKIHLTEKVELQAIDPESQINDSTDQQVANLSFEHRDRMVKSSIFKSLYEDKKKTLEHVYNETLQGRKVDGKDPLTLKSLMLFLKMAVDILGLDTNLLNKSSSGCRLFRKLIYNYILTTIAQNILSAMDTAFDGIKSSKKFKQDPFCLLAYLETHGTKDP</sequence>
<feature type="region of interest" description="Disordered" evidence="1">
    <location>
        <begin position="143"/>
        <end position="166"/>
    </location>
</feature>
<feature type="domain" description="Reverse transcriptase" evidence="2">
    <location>
        <begin position="1"/>
        <end position="222"/>
    </location>
</feature>
<evidence type="ECO:0000313" key="3">
    <source>
        <dbReference type="EMBL" id="CEM10725.1"/>
    </source>
</evidence>
<dbReference type="PhylomeDB" id="A0A0G4FC30"/>
<organism evidence="3">
    <name type="scientific">Chromera velia CCMP2878</name>
    <dbReference type="NCBI Taxonomy" id="1169474"/>
    <lineage>
        <taxon>Eukaryota</taxon>
        <taxon>Sar</taxon>
        <taxon>Alveolata</taxon>
        <taxon>Colpodellida</taxon>
        <taxon>Chromeraceae</taxon>
        <taxon>Chromera</taxon>
    </lineage>
</organism>
<evidence type="ECO:0000256" key="1">
    <source>
        <dbReference type="SAM" id="MobiDB-lite"/>
    </source>
</evidence>
<dbReference type="Pfam" id="PF00078">
    <property type="entry name" value="RVT_1"/>
    <property type="match status" value="1"/>
</dbReference>
<dbReference type="VEuPathDB" id="CryptoDB:Cvel_16288"/>
<proteinExistence type="predicted"/>
<name>A0A0G4FC30_9ALVE</name>
<dbReference type="PANTHER" id="PTHR19446">
    <property type="entry name" value="REVERSE TRANSCRIPTASES"/>
    <property type="match status" value="1"/>
</dbReference>
<reference evidence="3" key="1">
    <citation type="submission" date="2014-11" db="EMBL/GenBank/DDBJ databases">
        <authorList>
            <person name="Otto D Thomas"/>
            <person name="Naeem Raeece"/>
        </authorList>
    </citation>
    <scope>NUCLEOTIDE SEQUENCE</scope>
</reference>
<dbReference type="EMBL" id="CDMZ01000273">
    <property type="protein sequence ID" value="CEM10725.1"/>
    <property type="molecule type" value="Genomic_DNA"/>
</dbReference>
<protein>
    <recommendedName>
        <fullName evidence="2">Reverse transcriptase domain-containing protein</fullName>
    </recommendedName>
</protein>
<gene>
    <name evidence="3" type="ORF">Cvel_16288</name>
</gene>
<accession>A0A0G4FC30</accession>
<evidence type="ECO:0000259" key="2">
    <source>
        <dbReference type="PROSITE" id="PS50878"/>
    </source>
</evidence>
<dbReference type="AlphaFoldDB" id="A0A0G4FC30"/>
<dbReference type="InterPro" id="IPR000477">
    <property type="entry name" value="RT_dom"/>
</dbReference>